<evidence type="ECO:0000313" key="7">
    <source>
        <dbReference type="Proteomes" id="UP001152797"/>
    </source>
</evidence>
<evidence type="ECO:0000313" key="5">
    <source>
        <dbReference type="EMBL" id="CAL1160763.1"/>
    </source>
</evidence>
<dbReference type="InterPro" id="IPR029063">
    <property type="entry name" value="SAM-dependent_MTases_sf"/>
</dbReference>
<accession>A0A9P1DCL7</accession>
<keyword evidence="1 6" id="KW-0489">Methyltransferase</keyword>
<dbReference type="Pfam" id="PF00145">
    <property type="entry name" value="DNA_methylase"/>
    <property type="match status" value="1"/>
</dbReference>
<dbReference type="EMBL" id="CAMXCT020004035">
    <property type="protein sequence ID" value="CAL1160763.1"/>
    <property type="molecule type" value="Genomic_DNA"/>
</dbReference>
<dbReference type="GO" id="GO:0032259">
    <property type="term" value="P:methylation"/>
    <property type="evidence" value="ECO:0007669"/>
    <property type="project" value="UniProtKB-KW"/>
</dbReference>
<evidence type="ECO:0000313" key="4">
    <source>
        <dbReference type="EMBL" id="CAI4007388.1"/>
    </source>
</evidence>
<reference evidence="5" key="2">
    <citation type="submission" date="2024-04" db="EMBL/GenBank/DDBJ databases">
        <authorList>
            <person name="Chen Y."/>
            <person name="Shah S."/>
            <person name="Dougan E. K."/>
            <person name="Thang M."/>
            <person name="Chan C."/>
        </authorList>
    </citation>
    <scope>NUCLEOTIDE SEQUENCE [LARGE SCALE GENOMIC DNA]</scope>
</reference>
<feature type="region of interest" description="Disordered" evidence="3">
    <location>
        <begin position="1"/>
        <end position="25"/>
    </location>
</feature>
<evidence type="ECO:0000256" key="1">
    <source>
        <dbReference type="ARBA" id="ARBA00022603"/>
    </source>
</evidence>
<keyword evidence="2" id="KW-0808">Transferase</keyword>
<dbReference type="EMBL" id="CAMXCT010004035">
    <property type="protein sequence ID" value="CAI4007388.1"/>
    <property type="molecule type" value="Genomic_DNA"/>
</dbReference>
<dbReference type="SUPFAM" id="SSF53335">
    <property type="entry name" value="S-adenosyl-L-methionine-dependent methyltransferases"/>
    <property type="match status" value="1"/>
</dbReference>
<comment type="caution">
    <text evidence="4">The sequence shown here is derived from an EMBL/GenBank/DDBJ whole genome shotgun (WGS) entry which is preliminary data.</text>
</comment>
<dbReference type="EMBL" id="CAMXCT030004035">
    <property type="protein sequence ID" value="CAL4794700.1"/>
    <property type="molecule type" value="Genomic_DNA"/>
</dbReference>
<feature type="compositionally biased region" description="Low complexity" evidence="3">
    <location>
        <begin position="1"/>
        <end position="16"/>
    </location>
</feature>
<dbReference type="Proteomes" id="UP001152797">
    <property type="component" value="Unassembled WGS sequence"/>
</dbReference>
<dbReference type="Gene3D" id="3.40.50.150">
    <property type="entry name" value="Vaccinia Virus protein VP39"/>
    <property type="match status" value="1"/>
</dbReference>
<dbReference type="AlphaFoldDB" id="A0A9P1DCL7"/>
<gene>
    <name evidence="4" type="ORF">C1SCF055_LOCUS32949</name>
</gene>
<dbReference type="InterPro" id="IPR001525">
    <property type="entry name" value="C5_MeTfrase"/>
</dbReference>
<protein>
    <submittedName>
        <fullName evidence="6">Modification methylase NlaIV</fullName>
    </submittedName>
</protein>
<name>A0A9P1DCL7_9DINO</name>
<evidence type="ECO:0000256" key="3">
    <source>
        <dbReference type="SAM" id="MobiDB-lite"/>
    </source>
</evidence>
<evidence type="ECO:0000256" key="2">
    <source>
        <dbReference type="ARBA" id="ARBA00022679"/>
    </source>
</evidence>
<evidence type="ECO:0000313" key="6">
    <source>
        <dbReference type="EMBL" id="CAL4794700.1"/>
    </source>
</evidence>
<reference evidence="4" key="1">
    <citation type="submission" date="2022-10" db="EMBL/GenBank/DDBJ databases">
        <authorList>
            <person name="Chen Y."/>
            <person name="Dougan E. K."/>
            <person name="Chan C."/>
            <person name="Rhodes N."/>
            <person name="Thang M."/>
        </authorList>
    </citation>
    <scope>NUCLEOTIDE SEQUENCE</scope>
</reference>
<dbReference type="GO" id="GO:0008168">
    <property type="term" value="F:methyltransferase activity"/>
    <property type="evidence" value="ECO:0007669"/>
    <property type="project" value="UniProtKB-KW"/>
</dbReference>
<keyword evidence="7" id="KW-1185">Reference proteome</keyword>
<sequence>MGSSSDSSSSGSSSSSDESEEEPPLPAAAVKYLDEVGDLFLGSSGLAEWFQRRHGKCCFSSDCSGADAPFLALRYLFEAANQGHSLVHLSASEIHPSKRQFLKQNFNVQQLTESVLKQDNTLLSNGVCLLENVMGFKIIADKVATFIMVNCPGYRMVYVALNPRRYGAPISRKRIFLIMVREDCLASDVQNYDFGDFIQGKLDGMKLPASKVGWNDLLLPSEHPAVRADVSKRNQRRLKAMSMPVNKKAKWVKRHREWAKQHQVDVQKVNKEKLFAKKHPSAAKQITSYRELEACNLLAAKHSSLAMINTSQNLGHISVLECTSEELFCLTPQGKFLATGRGRYLLGRETMLLMGLPVHRLNLKGCSENVGSWSFWGFQM</sequence>
<organism evidence="4">
    <name type="scientific">Cladocopium goreaui</name>
    <dbReference type="NCBI Taxonomy" id="2562237"/>
    <lineage>
        <taxon>Eukaryota</taxon>
        <taxon>Sar</taxon>
        <taxon>Alveolata</taxon>
        <taxon>Dinophyceae</taxon>
        <taxon>Suessiales</taxon>
        <taxon>Symbiodiniaceae</taxon>
        <taxon>Cladocopium</taxon>
    </lineage>
</organism>
<proteinExistence type="predicted"/>